<dbReference type="Proteomes" id="UP001219568">
    <property type="component" value="Unassembled WGS sequence"/>
</dbReference>
<name>A0AAD6NEJ1_PENCN</name>
<evidence type="ECO:0000313" key="1">
    <source>
        <dbReference type="EMBL" id="KAJ6052827.1"/>
    </source>
</evidence>
<proteinExistence type="predicted"/>
<dbReference type="AlphaFoldDB" id="A0AAD6NEJ1"/>
<sequence>MGLAQSGERSVRVLLPQEIQSSWCFNPAKTLASLCDPDGGLEWTPAFWFRAIVRPVHDSLNGIDWSIYQSSPPEEVRPKKFLVEGVDLGI</sequence>
<accession>A0AAD6NEJ1</accession>
<comment type="caution">
    <text evidence="1">The sequence shown here is derived from an EMBL/GenBank/DDBJ whole genome shotgun (WGS) entry which is preliminary data.</text>
</comment>
<keyword evidence="2" id="KW-1185">Reference proteome</keyword>
<reference evidence="1" key="2">
    <citation type="submission" date="2023-01" db="EMBL/GenBank/DDBJ databases">
        <authorList>
            <person name="Petersen C."/>
        </authorList>
    </citation>
    <scope>NUCLEOTIDE SEQUENCE</scope>
    <source>
        <strain evidence="1">IBT 15450</strain>
    </source>
</reference>
<dbReference type="EMBL" id="JAQJZL010000002">
    <property type="protein sequence ID" value="KAJ6052827.1"/>
    <property type="molecule type" value="Genomic_DNA"/>
</dbReference>
<evidence type="ECO:0000313" key="2">
    <source>
        <dbReference type="Proteomes" id="UP001219568"/>
    </source>
</evidence>
<reference evidence="1" key="1">
    <citation type="journal article" date="2023" name="IMA Fungus">
        <title>Comparative genomic study of the Penicillium genus elucidates a diverse pangenome and 15 lateral gene transfer events.</title>
        <authorList>
            <person name="Petersen C."/>
            <person name="Sorensen T."/>
            <person name="Nielsen M.R."/>
            <person name="Sondergaard T.E."/>
            <person name="Sorensen J.L."/>
            <person name="Fitzpatrick D.A."/>
            <person name="Frisvad J.C."/>
            <person name="Nielsen K.L."/>
        </authorList>
    </citation>
    <scope>NUCLEOTIDE SEQUENCE</scope>
    <source>
        <strain evidence="1">IBT 15450</strain>
    </source>
</reference>
<protein>
    <submittedName>
        <fullName evidence="1">Uncharacterized protein</fullName>
    </submittedName>
</protein>
<gene>
    <name evidence="1" type="ORF">N7460_003361</name>
</gene>
<organism evidence="1 2">
    <name type="scientific">Penicillium canescens</name>
    <dbReference type="NCBI Taxonomy" id="5083"/>
    <lineage>
        <taxon>Eukaryota</taxon>
        <taxon>Fungi</taxon>
        <taxon>Dikarya</taxon>
        <taxon>Ascomycota</taxon>
        <taxon>Pezizomycotina</taxon>
        <taxon>Eurotiomycetes</taxon>
        <taxon>Eurotiomycetidae</taxon>
        <taxon>Eurotiales</taxon>
        <taxon>Aspergillaceae</taxon>
        <taxon>Penicillium</taxon>
    </lineage>
</organism>